<dbReference type="SUPFAM" id="SSF54211">
    <property type="entry name" value="Ribosomal protein S5 domain 2-like"/>
    <property type="match status" value="1"/>
</dbReference>
<evidence type="ECO:0000313" key="3">
    <source>
        <dbReference type="EMBL" id="MFC7749004.1"/>
    </source>
</evidence>
<dbReference type="InterPro" id="IPR001478">
    <property type="entry name" value="PDZ"/>
</dbReference>
<sequence>MADRRTSTGYHAGFGIAAWLVWLGLTVWLPDPLRIGGVYWIEMLDSLVYASALPALIWGWTAAAGLRRIDVPKRTAGRLLRASKLAAAAACAGAVVLLPWGLDHLVPYAVLYGAAFAAVLADLVLDEWLRRGRRWRAAGGAAIWLLTLVLLLWPTPYMVTYPGITMNMHRYAQAEGAEDRSASSLTGVLVFERPAFPIDWLSSRLFPHYSFEPIEKLGMSLGEYDTLVRMMKADANTLASAVALGKLGIGSGVRKLGAEVTAVLRGGAADGLLRPGDVITMAEGRPVGTVGDLTDAMRGVAPGRPVHLSVVRDGRTISVTSGTKAHPDDANRAALGIQVQDAYEPDVPRNVAFRDFLLHEGGPSHGAMLALAIIDQLTPGGVLRGNRVAGTGTIEPDGSVGKIGGIEQKAYTVSRSGADVFFVPEGQEQDARKGAPGLEIVPVRTLDDILAWLEAHPKKP</sequence>
<keyword evidence="4" id="KW-1185">Reference proteome</keyword>
<dbReference type="InterPro" id="IPR036034">
    <property type="entry name" value="PDZ_sf"/>
</dbReference>
<dbReference type="EMBL" id="JBHTGQ010000008">
    <property type="protein sequence ID" value="MFC7749004.1"/>
    <property type="molecule type" value="Genomic_DNA"/>
</dbReference>
<dbReference type="Pfam" id="PF05362">
    <property type="entry name" value="Lon_C"/>
    <property type="match status" value="1"/>
</dbReference>
<feature type="transmembrane region" description="Helical" evidence="1">
    <location>
        <begin position="79"/>
        <end position="100"/>
    </location>
</feature>
<comment type="caution">
    <text evidence="3">The sequence shown here is derived from an EMBL/GenBank/DDBJ whole genome shotgun (WGS) entry which is preliminary data.</text>
</comment>
<keyword evidence="1" id="KW-0472">Membrane</keyword>
<dbReference type="Gene3D" id="3.30.230.10">
    <property type="match status" value="1"/>
</dbReference>
<dbReference type="InterPro" id="IPR008269">
    <property type="entry name" value="Lon_proteolytic"/>
</dbReference>
<protein>
    <submittedName>
        <fullName evidence="3">PDZ domain-containing protein</fullName>
    </submittedName>
</protein>
<keyword evidence="1" id="KW-0812">Transmembrane</keyword>
<gene>
    <name evidence="3" type="ORF">ACFQWB_03460</name>
</gene>
<proteinExistence type="predicted"/>
<accession>A0ABW2V2E2</accession>
<dbReference type="PROSITE" id="PS50106">
    <property type="entry name" value="PDZ"/>
    <property type="match status" value="1"/>
</dbReference>
<dbReference type="Proteomes" id="UP001596528">
    <property type="component" value="Unassembled WGS sequence"/>
</dbReference>
<name>A0ABW2V2E2_9BACL</name>
<feature type="transmembrane region" description="Helical" evidence="1">
    <location>
        <begin position="12"/>
        <end position="29"/>
    </location>
</feature>
<dbReference type="SMART" id="SM00228">
    <property type="entry name" value="PDZ"/>
    <property type="match status" value="1"/>
</dbReference>
<dbReference type="RefSeq" id="WP_170209553.1">
    <property type="nucleotide sequence ID" value="NZ_JBHTGQ010000008.1"/>
</dbReference>
<dbReference type="Pfam" id="PF13180">
    <property type="entry name" value="PDZ_2"/>
    <property type="match status" value="1"/>
</dbReference>
<reference evidence="4" key="1">
    <citation type="journal article" date="2019" name="Int. J. Syst. Evol. Microbiol.">
        <title>The Global Catalogue of Microorganisms (GCM) 10K type strain sequencing project: providing services to taxonomists for standard genome sequencing and annotation.</title>
        <authorList>
            <consortium name="The Broad Institute Genomics Platform"/>
            <consortium name="The Broad Institute Genome Sequencing Center for Infectious Disease"/>
            <person name="Wu L."/>
            <person name="Ma J."/>
        </authorList>
    </citation>
    <scope>NUCLEOTIDE SEQUENCE [LARGE SCALE GENOMIC DNA]</scope>
    <source>
        <strain evidence="4">JCM 18657</strain>
    </source>
</reference>
<organism evidence="3 4">
    <name type="scientific">Paenibacillus thermoaerophilus</name>
    <dbReference type="NCBI Taxonomy" id="1215385"/>
    <lineage>
        <taxon>Bacteria</taxon>
        <taxon>Bacillati</taxon>
        <taxon>Bacillota</taxon>
        <taxon>Bacilli</taxon>
        <taxon>Bacillales</taxon>
        <taxon>Paenibacillaceae</taxon>
        <taxon>Paenibacillus</taxon>
    </lineage>
</organism>
<evidence type="ECO:0000313" key="4">
    <source>
        <dbReference type="Proteomes" id="UP001596528"/>
    </source>
</evidence>
<feature type="transmembrane region" description="Helical" evidence="1">
    <location>
        <begin position="106"/>
        <end position="125"/>
    </location>
</feature>
<feature type="transmembrane region" description="Helical" evidence="1">
    <location>
        <begin position="137"/>
        <end position="159"/>
    </location>
</feature>
<feature type="transmembrane region" description="Helical" evidence="1">
    <location>
        <begin position="49"/>
        <end position="67"/>
    </location>
</feature>
<evidence type="ECO:0000256" key="1">
    <source>
        <dbReference type="SAM" id="Phobius"/>
    </source>
</evidence>
<dbReference type="InterPro" id="IPR020568">
    <property type="entry name" value="Ribosomal_Su5_D2-typ_SF"/>
</dbReference>
<dbReference type="Gene3D" id="2.30.42.10">
    <property type="match status" value="1"/>
</dbReference>
<keyword evidence="1" id="KW-1133">Transmembrane helix</keyword>
<evidence type="ECO:0000259" key="2">
    <source>
        <dbReference type="PROSITE" id="PS50106"/>
    </source>
</evidence>
<feature type="domain" description="PDZ" evidence="2">
    <location>
        <begin position="227"/>
        <end position="294"/>
    </location>
</feature>
<dbReference type="SUPFAM" id="SSF50156">
    <property type="entry name" value="PDZ domain-like"/>
    <property type="match status" value="1"/>
</dbReference>
<dbReference type="InterPro" id="IPR014721">
    <property type="entry name" value="Ribsml_uS5_D2-typ_fold_subgr"/>
</dbReference>